<dbReference type="Pfam" id="PF07676">
    <property type="entry name" value="PD40"/>
    <property type="match status" value="2"/>
</dbReference>
<feature type="chain" id="PRO_5021295122" evidence="3">
    <location>
        <begin position="24"/>
        <end position="904"/>
    </location>
</feature>
<sequence>MKKTFLATTTLLLLFLATVQLKAQEKDEEKDKTRWTPEDIVNTESMRSVSISPDETMVVWTKNKAVKKKDKFVSDIYLTRLDIPEKNTFKTIQLTNADENDYSPMFSKDGEYIYFLSTRDKGKKLWKLSIYGGEPKEVKEFKNGISSLAWQNKNTLLFKSNEGETLHESKLKEKKDDVIVVEDSLHWKPSRVYAYDIKEKSIKRITNNKKPLESYTVSPDGKWLIYSTSRSRSYASDAQKDPFYFLQNLETKQVTQIIKELDFPSNGFEFSKDNKGFYFTSSHSSDPKWNGAGISELYYFTLETNAYKKVDLEWDLGIGRGYNVVGNDVIVTLANKAYYKLAYYKKSGNSWSKKSIDLDEKDNHTTLLSVSENGSKVIYQYSTASKLPKFYVADISKNKFINEKEVIELNKNLAKKHITKSEVLVWKGYNNEEVTGILYYPENYKAGKRYPLILSIHGGPSGVDTDTWSERWSTYPNILAQRGSFVLKPNYHGSSNHGLSFVESIKGNYYEPELEDITKAIHLLDKKGMIDKDQLGTMGWSNGAILTTMLTVRYPNMFKFAAPGAGDVNWTSDYGTCRFGVSFDQSYFGGAPWDDLNGKFYNENYIIKSPLFEIEKIKTPTIIFHGSEDRAVPRDQGWEYYRGLQQVNKAPVRFLWFPGQPHGLGKITHQLRKMNEELAWIDTYLFNKPSTKNEAFKKESPLANLLKIDNVKVTENGNFGIELNNVLIPETVSVKKDSISIGRFEVTNAQFKAYNPEFNFDAGLDNYPVVTSKEEALKYVQWLSRLTGDSYRLPSEKEAQKLQKSAHKAAAKENTLNYWAGYEITIDEVEKLNKKITELKSHLFKKVGKNKTTKVGEAEVYDLGGNVAEYFENGIYGYSAYDFYDTNNTEMIKSKYVGIRVIKE</sequence>
<dbReference type="SUPFAM" id="SSF82171">
    <property type="entry name" value="DPP6 N-terminal domain-like"/>
    <property type="match status" value="1"/>
</dbReference>
<dbReference type="Gene3D" id="2.120.10.30">
    <property type="entry name" value="TolB, C-terminal domain"/>
    <property type="match status" value="2"/>
</dbReference>
<dbReference type="Proteomes" id="UP000298517">
    <property type="component" value="Unassembled WGS sequence"/>
</dbReference>
<dbReference type="PROSITE" id="PS00018">
    <property type="entry name" value="EF_HAND_1"/>
    <property type="match status" value="1"/>
</dbReference>
<dbReference type="Gene3D" id="3.90.1580.10">
    <property type="entry name" value="paralog of FGE (formylglycine-generating enzyme)"/>
    <property type="match status" value="1"/>
</dbReference>
<dbReference type="Gene3D" id="3.40.50.1820">
    <property type="entry name" value="alpha/beta hydrolase"/>
    <property type="match status" value="1"/>
</dbReference>
<dbReference type="OrthoDB" id="9812921at2"/>
<evidence type="ECO:0000256" key="2">
    <source>
        <dbReference type="ARBA" id="ARBA00022825"/>
    </source>
</evidence>
<gene>
    <name evidence="5" type="ORF">E2488_00635</name>
</gene>
<feature type="domain" description="Peptidase S9 prolyl oligopeptidase catalytic" evidence="4">
    <location>
        <begin position="475"/>
        <end position="685"/>
    </location>
</feature>
<dbReference type="RefSeq" id="WP_134246404.1">
    <property type="nucleotide sequence ID" value="NZ_SNQI01000001.1"/>
</dbReference>
<keyword evidence="2" id="KW-0720">Serine protease</keyword>
<evidence type="ECO:0000313" key="5">
    <source>
        <dbReference type="EMBL" id="TEW76389.1"/>
    </source>
</evidence>
<dbReference type="PANTHER" id="PTHR42776">
    <property type="entry name" value="SERINE PEPTIDASE S9 FAMILY MEMBER"/>
    <property type="match status" value="1"/>
</dbReference>
<dbReference type="SUPFAM" id="SSF53474">
    <property type="entry name" value="alpha/beta-Hydrolases"/>
    <property type="match status" value="1"/>
</dbReference>
<keyword evidence="6" id="KW-1185">Reference proteome</keyword>
<organism evidence="5 6">
    <name type="scientific">Gramella jeungdoensis</name>
    <dbReference type="NCBI Taxonomy" id="708091"/>
    <lineage>
        <taxon>Bacteria</taxon>
        <taxon>Pseudomonadati</taxon>
        <taxon>Bacteroidota</taxon>
        <taxon>Flavobacteriia</taxon>
        <taxon>Flavobacteriales</taxon>
        <taxon>Flavobacteriaceae</taxon>
        <taxon>Christiangramia</taxon>
    </lineage>
</organism>
<dbReference type="PANTHER" id="PTHR42776:SF27">
    <property type="entry name" value="DIPEPTIDYL PEPTIDASE FAMILY MEMBER 6"/>
    <property type="match status" value="1"/>
</dbReference>
<accession>A0A4Y8AV88</accession>
<dbReference type="AlphaFoldDB" id="A0A4Y8AV88"/>
<dbReference type="Pfam" id="PF00326">
    <property type="entry name" value="Peptidase_S9"/>
    <property type="match status" value="1"/>
</dbReference>
<reference evidence="5 6" key="1">
    <citation type="journal article" date="2011" name="J. Microbiol.">
        <title>Gramella jeungdoensis sp. nov., isolated from a solar saltern in Korea.</title>
        <authorList>
            <person name="Joung Y."/>
            <person name="Kim H."/>
            <person name="Jang T."/>
            <person name="Ahn T.S."/>
            <person name="Joh K."/>
        </authorList>
    </citation>
    <scope>NUCLEOTIDE SEQUENCE [LARGE SCALE GENOMIC DNA]</scope>
    <source>
        <strain evidence="5 6">KCTC 23123</strain>
    </source>
</reference>
<dbReference type="InterPro" id="IPR016187">
    <property type="entry name" value="CTDL_fold"/>
</dbReference>
<evidence type="ECO:0000256" key="1">
    <source>
        <dbReference type="ARBA" id="ARBA00022801"/>
    </source>
</evidence>
<keyword evidence="3" id="KW-0732">Signal</keyword>
<feature type="signal peptide" evidence="3">
    <location>
        <begin position="1"/>
        <end position="23"/>
    </location>
</feature>
<name>A0A4Y8AV88_9FLAO</name>
<dbReference type="GO" id="GO:0004252">
    <property type="term" value="F:serine-type endopeptidase activity"/>
    <property type="evidence" value="ECO:0007669"/>
    <property type="project" value="TreeGrafter"/>
</dbReference>
<evidence type="ECO:0000259" key="4">
    <source>
        <dbReference type="Pfam" id="PF00326"/>
    </source>
</evidence>
<protein>
    <submittedName>
        <fullName evidence="5">Peptidase S9</fullName>
    </submittedName>
</protein>
<dbReference type="InterPro" id="IPR011042">
    <property type="entry name" value="6-blade_b-propeller_TolB-like"/>
</dbReference>
<evidence type="ECO:0000256" key="3">
    <source>
        <dbReference type="SAM" id="SignalP"/>
    </source>
</evidence>
<keyword evidence="2" id="KW-0645">Protease</keyword>
<dbReference type="InterPro" id="IPR001375">
    <property type="entry name" value="Peptidase_S9_cat"/>
</dbReference>
<evidence type="ECO:0000313" key="6">
    <source>
        <dbReference type="Proteomes" id="UP000298517"/>
    </source>
</evidence>
<keyword evidence="1" id="KW-0378">Hydrolase</keyword>
<comment type="caution">
    <text evidence="5">The sequence shown here is derived from an EMBL/GenBank/DDBJ whole genome shotgun (WGS) entry which is preliminary data.</text>
</comment>
<dbReference type="InterPro" id="IPR018247">
    <property type="entry name" value="EF_Hand_1_Ca_BS"/>
</dbReference>
<dbReference type="GO" id="GO:0006508">
    <property type="term" value="P:proteolysis"/>
    <property type="evidence" value="ECO:0007669"/>
    <property type="project" value="InterPro"/>
</dbReference>
<dbReference type="InterPro" id="IPR042095">
    <property type="entry name" value="SUMF_sf"/>
</dbReference>
<proteinExistence type="predicted"/>
<dbReference type="SUPFAM" id="SSF56436">
    <property type="entry name" value="C-type lectin-like"/>
    <property type="match status" value="1"/>
</dbReference>
<dbReference type="EMBL" id="SNQI01000001">
    <property type="protein sequence ID" value="TEW76389.1"/>
    <property type="molecule type" value="Genomic_DNA"/>
</dbReference>
<dbReference type="InterPro" id="IPR029058">
    <property type="entry name" value="AB_hydrolase_fold"/>
</dbReference>
<dbReference type="InterPro" id="IPR011659">
    <property type="entry name" value="WD40"/>
</dbReference>